<protein>
    <recommendedName>
        <fullName evidence="1">TTF-type domain-containing protein</fullName>
    </recommendedName>
</protein>
<evidence type="ECO:0000313" key="3">
    <source>
        <dbReference type="Proteomes" id="UP000475862"/>
    </source>
</evidence>
<name>A0A6G0U3S0_APHGL</name>
<dbReference type="SUPFAM" id="SSF53098">
    <property type="entry name" value="Ribonuclease H-like"/>
    <property type="match status" value="1"/>
</dbReference>
<evidence type="ECO:0000259" key="1">
    <source>
        <dbReference type="SMART" id="SM00597"/>
    </source>
</evidence>
<dbReference type="PANTHER" id="PTHR45749">
    <property type="match status" value="1"/>
</dbReference>
<dbReference type="EMBL" id="VYZN01000007">
    <property type="protein sequence ID" value="KAE9543724.1"/>
    <property type="molecule type" value="Genomic_DNA"/>
</dbReference>
<dbReference type="Proteomes" id="UP000475862">
    <property type="component" value="Unassembled WGS sequence"/>
</dbReference>
<feature type="domain" description="TTF-type" evidence="1">
    <location>
        <begin position="114"/>
        <end position="207"/>
    </location>
</feature>
<dbReference type="Pfam" id="PF05699">
    <property type="entry name" value="Dimer_Tnp_hAT"/>
    <property type="match status" value="1"/>
</dbReference>
<dbReference type="InterPro" id="IPR006580">
    <property type="entry name" value="Znf_TTF"/>
</dbReference>
<gene>
    <name evidence="2" type="ORF">AGLY_002120</name>
</gene>
<dbReference type="SMART" id="SM00597">
    <property type="entry name" value="ZnF_TTF"/>
    <property type="match status" value="1"/>
</dbReference>
<dbReference type="InterPro" id="IPR025398">
    <property type="entry name" value="DUF4371"/>
</dbReference>
<dbReference type="InterPro" id="IPR008906">
    <property type="entry name" value="HATC_C_dom"/>
</dbReference>
<comment type="caution">
    <text evidence="2">The sequence shown here is derived from an EMBL/GenBank/DDBJ whole genome shotgun (WGS) entry which is preliminary data.</text>
</comment>
<keyword evidence="3" id="KW-1185">Reference proteome</keyword>
<dbReference type="OrthoDB" id="6600934at2759"/>
<accession>A0A6G0U3S0</accession>
<evidence type="ECO:0000313" key="2">
    <source>
        <dbReference type="EMBL" id="KAE9543724.1"/>
    </source>
</evidence>
<sequence>MNNKNKKMKTLHDFFIKKSTKPNSVYPLILTPSTSDVIKTVHQIKEVLDDIDPDDPIILTPSTSDVVKTVHQIRELTVHFYDPVVELPKNRIELSKRVNYGPYQPVISFPRTNIKISFHENYYTQFKWIEYSPSKDAAFCFPCRLFKGNSINGGQIDLVFTSKGFKNWKGSVRSFSRHQASKAHLFSSTSWHNVLNEKPIDVIMNENKALVLLEREKERLNNREMMKRLIDIIVILGKTGKSFHGHTEKYTDLNKGMFLEIVDLLKKYDPVLKNHLENGPRNAMYTSNRIQNDLISSIHNVSFRNLCSSFKNSYISIIADETSDYGHQEQMSLVIRYSDKKIKYTSLQRLLKVDAQAIFNSLNDMLVNKLNLDWSTVLAVCFDGASNMSGSYNGVQAKCKEKNSKLMYVHCYAHCLNLMLVDSIGLRNKIAFNFFGIIQLIYSFIEGSCIRHAVLEKVSRDTNSKLVTLKSLSTTRWACRSEAIAAIKSNYSILLQAIEEIKNSTRNPEIKAKAKDIPEVKKQKISSRVDRNKETQHFIESKKEEMKYSCYLVTLDEMLSGLNSRFNQETLNEYVCLSNTFDIDIDELKSEIKLLKNFSNTEIPKGTSTVTIIQWLQWLSHSDRADIFNNFNKTLQLFTIIPVTSCSCERAFSKLNIVKSKLRPNMNQERLDSLLFMSIEQEVCTKIDYGK</sequence>
<organism evidence="2 3">
    <name type="scientific">Aphis glycines</name>
    <name type="common">Soybean aphid</name>
    <dbReference type="NCBI Taxonomy" id="307491"/>
    <lineage>
        <taxon>Eukaryota</taxon>
        <taxon>Metazoa</taxon>
        <taxon>Ecdysozoa</taxon>
        <taxon>Arthropoda</taxon>
        <taxon>Hexapoda</taxon>
        <taxon>Insecta</taxon>
        <taxon>Pterygota</taxon>
        <taxon>Neoptera</taxon>
        <taxon>Paraneoptera</taxon>
        <taxon>Hemiptera</taxon>
        <taxon>Sternorrhyncha</taxon>
        <taxon>Aphidomorpha</taxon>
        <taxon>Aphidoidea</taxon>
        <taxon>Aphididae</taxon>
        <taxon>Aphidini</taxon>
        <taxon>Aphis</taxon>
        <taxon>Aphis</taxon>
    </lineage>
</organism>
<reference evidence="2 3" key="1">
    <citation type="submission" date="2019-08" db="EMBL/GenBank/DDBJ databases">
        <title>The genome of the soybean aphid Biotype 1, its phylome, world population structure and adaptation to the North American continent.</title>
        <authorList>
            <person name="Giordano R."/>
            <person name="Donthu R.K."/>
            <person name="Hernandez A.G."/>
            <person name="Wright C.L."/>
            <person name="Zimin A.V."/>
        </authorList>
    </citation>
    <scope>NUCLEOTIDE SEQUENCE [LARGE SCALE GENOMIC DNA]</scope>
    <source>
        <tissue evidence="2">Whole aphids</tissue>
    </source>
</reference>
<dbReference type="Pfam" id="PF14291">
    <property type="entry name" value="DUF4371"/>
    <property type="match status" value="1"/>
</dbReference>
<proteinExistence type="predicted"/>
<dbReference type="InterPro" id="IPR012337">
    <property type="entry name" value="RNaseH-like_sf"/>
</dbReference>
<dbReference type="PANTHER" id="PTHR45749:SF21">
    <property type="entry name" value="DUF4371 DOMAIN-CONTAINING PROTEIN"/>
    <property type="match status" value="1"/>
</dbReference>
<dbReference type="AlphaFoldDB" id="A0A6G0U3S0"/>
<dbReference type="GO" id="GO:0046983">
    <property type="term" value="F:protein dimerization activity"/>
    <property type="evidence" value="ECO:0007669"/>
    <property type="project" value="InterPro"/>
</dbReference>